<evidence type="ECO:0000313" key="3">
    <source>
        <dbReference type="Proteomes" id="UP001217089"/>
    </source>
</evidence>
<gene>
    <name evidence="2" type="ORF">KUTeg_005669</name>
</gene>
<proteinExistence type="predicted"/>
<accession>A0ABQ9FHL1</accession>
<sequence>MSHLVKISGDAKSRKKLLKEKSDCFPNSNSKIFGDKFRKDLEKLRGGKEKNAFTSSERKKYKKLRKVFILLSSKLSKEEVNVVQCFEYMSTTRRNNAIVRFKEVSFGRVKTFVKVNVDGCDNESQSFSGFSTSENEKNSKKYEE</sequence>
<keyword evidence="3" id="KW-1185">Reference proteome</keyword>
<feature type="region of interest" description="Disordered" evidence="1">
    <location>
        <begin position="125"/>
        <end position="144"/>
    </location>
</feature>
<feature type="compositionally biased region" description="Basic and acidic residues" evidence="1">
    <location>
        <begin position="134"/>
        <end position="144"/>
    </location>
</feature>
<reference evidence="2 3" key="1">
    <citation type="submission" date="2022-12" db="EMBL/GenBank/DDBJ databases">
        <title>Chromosome-level genome of Tegillarca granosa.</title>
        <authorList>
            <person name="Kim J."/>
        </authorList>
    </citation>
    <scope>NUCLEOTIDE SEQUENCE [LARGE SCALE GENOMIC DNA]</scope>
    <source>
        <strain evidence="2">Teg-2019</strain>
        <tissue evidence="2">Adductor muscle</tissue>
    </source>
</reference>
<comment type="caution">
    <text evidence="2">The sequence shown here is derived from an EMBL/GenBank/DDBJ whole genome shotgun (WGS) entry which is preliminary data.</text>
</comment>
<evidence type="ECO:0000313" key="2">
    <source>
        <dbReference type="EMBL" id="KAJ8316779.1"/>
    </source>
</evidence>
<dbReference type="Proteomes" id="UP001217089">
    <property type="component" value="Unassembled WGS sequence"/>
</dbReference>
<name>A0ABQ9FHL1_TEGGR</name>
<protein>
    <submittedName>
        <fullName evidence="2">Uncharacterized protein</fullName>
    </submittedName>
</protein>
<dbReference type="EMBL" id="JARBDR010000249">
    <property type="protein sequence ID" value="KAJ8316779.1"/>
    <property type="molecule type" value="Genomic_DNA"/>
</dbReference>
<organism evidence="2 3">
    <name type="scientific">Tegillarca granosa</name>
    <name type="common">Malaysian cockle</name>
    <name type="synonym">Anadara granosa</name>
    <dbReference type="NCBI Taxonomy" id="220873"/>
    <lineage>
        <taxon>Eukaryota</taxon>
        <taxon>Metazoa</taxon>
        <taxon>Spiralia</taxon>
        <taxon>Lophotrochozoa</taxon>
        <taxon>Mollusca</taxon>
        <taxon>Bivalvia</taxon>
        <taxon>Autobranchia</taxon>
        <taxon>Pteriomorphia</taxon>
        <taxon>Arcoida</taxon>
        <taxon>Arcoidea</taxon>
        <taxon>Arcidae</taxon>
        <taxon>Tegillarca</taxon>
    </lineage>
</organism>
<evidence type="ECO:0000256" key="1">
    <source>
        <dbReference type="SAM" id="MobiDB-lite"/>
    </source>
</evidence>